<dbReference type="EMBL" id="CP001054">
    <property type="protein sequence ID" value="ACD21684.1"/>
    <property type="molecule type" value="Genomic_DNA"/>
</dbReference>
<dbReference type="eggNOG" id="COG3091">
    <property type="taxonomic scope" value="Bacteria"/>
</dbReference>
<dbReference type="OrthoDB" id="5298817at2"/>
<evidence type="ECO:0000313" key="1">
    <source>
        <dbReference type="EMBL" id="ACD21684.1"/>
    </source>
</evidence>
<accession>B2TGW8</accession>
<sequence length="251" mass="28320">MIVSQPTIAMSAELQAAFDHFNAELFEARLPPTLITLQRHRLTPGFYTPDGWVNHRDGQERADEIALNPRYFAVQTLNESMKALVLQMTFVWQRHYGKPGRRRYANKEYGEKLVSIGLQPSHNGKPGGRTVGEKIDAFVIEGGLFERGCAKLLTKDFTLSWLDRFPVTLKQLAKTLHQLPEETRTALDADELAALDIQIAEGERPTASQVRYHCPVCFRKVWGKKGLEGELAHVPCQQVLVIGDIPDDKET</sequence>
<name>B2TGW8_PARPJ</name>
<reference evidence="1 2" key="1">
    <citation type="journal article" date="2011" name="J. Bacteriol.">
        <title>Complete genome sequence of the plant growth-promoting endophyte Burkholderia phytofirmans strain PsJN.</title>
        <authorList>
            <person name="Weilharter A."/>
            <person name="Mitter B."/>
            <person name="Shin M.V."/>
            <person name="Chain P.S."/>
            <person name="Nowak J."/>
            <person name="Sessitsch A."/>
        </authorList>
    </citation>
    <scope>NUCLEOTIDE SEQUENCE [LARGE SCALE GENOMIC DNA]</scope>
    <source>
        <strain evidence="2">DSM 17436 / LMG 22146 / PsJN</strain>
        <plasmid evidence="1 2">pBPHYT01</plasmid>
    </source>
</reference>
<gene>
    <name evidence="1" type="ordered locus">Bphyt_7399</name>
</gene>
<dbReference type="RefSeq" id="WP_012431053.1">
    <property type="nucleotide sequence ID" value="NC_010679.1"/>
</dbReference>
<proteinExistence type="predicted"/>
<dbReference type="Proteomes" id="UP000001739">
    <property type="component" value="Plasmid pBPHYT01"/>
</dbReference>
<keyword evidence="1" id="KW-0614">Plasmid</keyword>
<protein>
    <submittedName>
        <fullName evidence="1">Zinc metalloproteinase Mpr protein</fullName>
    </submittedName>
</protein>
<geneLocation type="plasmid" evidence="1 2">
    <name>pBPHYT01</name>
</geneLocation>
<dbReference type="AlphaFoldDB" id="B2TGW8"/>
<evidence type="ECO:0000313" key="2">
    <source>
        <dbReference type="Proteomes" id="UP000001739"/>
    </source>
</evidence>
<organism evidence="1 2">
    <name type="scientific">Paraburkholderia phytofirmans (strain DSM 17436 / LMG 22146 / PsJN)</name>
    <name type="common">Burkholderia phytofirmans</name>
    <dbReference type="NCBI Taxonomy" id="398527"/>
    <lineage>
        <taxon>Bacteria</taxon>
        <taxon>Pseudomonadati</taxon>
        <taxon>Pseudomonadota</taxon>
        <taxon>Betaproteobacteria</taxon>
        <taxon>Burkholderiales</taxon>
        <taxon>Burkholderiaceae</taxon>
        <taxon>Paraburkholderia</taxon>
    </lineage>
</organism>
<dbReference type="KEGG" id="bpy:Bphyt_7399"/>
<dbReference type="HOGENOM" id="CLU_068645_0_0_4"/>